<dbReference type="PANTHER" id="PTHR26450:SF76">
    <property type="entry name" value="OLFACTORY RECEPTOR 51B5"/>
    <property type="match status" value="1"/>
</dbReference>
<sequence length="186" mass="21115">MQQEHWRWRSDWRAALATQWSVVDIRRRAAEFQAETGVWRCSGTAEPKGRPSLRRLDLYLACANTVFNTFYGLIVILLTLGSDLLFIFISYSLILKAVLGMTSGDEGHRKALGTCVSHLCAVLVFYVPVLGLSVVHRFGRHASPLLHVVMGNIYILLPPLMNPIIYSIKTKQIYSRILRMVSLKRV</sequence>
<evidence type="ECO:0000256" key="5">
    <source>
        <dbReference type="ARBA" id="ARBA00022989"/>
    </source>
</evidence>
<evidence type="ECO:0000256" key="4">
    <source>
        <dbReference type="ARBA" id="ARBA00022725"/>
    </source>
</evidence>
<dbReference type="InterPro" id="IPR017452">
    <property type="entry name" value="GPCR_Rhodpsn_7TM"/>
</dbReference>
<evidence type="ECO:0000313" key="10">
    <source>
        <dbReference type="Proteomes" id="UP000694871"/>
    </source>
</evidence>
<feature type="domain" description="G-protein coupled receptors family 1 profile" evidence="9">
    <location>
        <begin position="62"/>
        <end position="166"/>
    </location>
</feature>
<keyword evidence="7" id="KW-0807">Transducer</keyword>
<evidence type="ECO:0000256" key="7">
    <source>
        <dbReference type="ARBA" id="ARBA00023224"/>
    </source>
</evidence>
<dbReference type="SUPFAM" id="SSF81321">
    <property type="entry name" value="Family A G protein-coupled receptor-like"/>
    <property type="match status" value="1"/>
</dbReference>
<keyword evidence="3 8" id="KW-0812">Transmembrane</keyword>
<feature type="transmembrane region" description="Helical" evidence="8">
    <location>
        <begin position="84"/>
        <end position="104"/>
    </location>
</feature>
<evidence type="ECO:0000256" key="1">
    <source>
        <dbReference type="ARBA" id="ARBA00004141"/>
    </source>
</evidence>
<keyword evidence="6 8" id="KW-0472">Membrane</keyword>
<keyword evidence="10" id="KW-1185">Reference proteome</keyword>
<dbReference type="Proteomes" id="UP000694871">
    <property type="component" value="Unplaced"/>
</dbReference>
<keyword evidence="2" id="KW-0716">Sensory transduction</keyword>
<protein>
    <submittedName>
        <fullName evidence="11">Olfactory receptor 51V1-like</fullName>
    </submittedName>
</protein>
<dbReference type="RefSeq" id="XP_015273396.1">
    <property type="nucleotide sequence ID" value="XM_015417910.1"/>
</dbReference>
<dbReference type="Gene3D" id="1.20.1070.10">
    <property type="entry name" value="Rhodopsin 7-helix transmembrane proteins"/>
    <property type="match status" value="1"/>
</dbReference>
<dbReference type="InterPro" id="IPR050402">
    <property type="entry name" value="OR51/52/56-like"/>
</dbReference>
<organism evidence="10 11">
    <name type="scientific">Gekko japonicus</name>
    <name type="common">Schlegel's Japanese gecko</name>
    <dbReference type="NCBI Taxonomy" id="146911"/>
    <lineage>
        <taxon>Eukaryota</taxon>
        <taxon>Metazoa</taxon>
        <taxon>Chordata</taxon>
        <taxon>Craniata</taxon>
        <taxon>Vertebrata</taxon>
        <taxon>Euteleostomi</taxon>
        <taxon>Lepidosauria</taxon>
        <taxon>Squamata</taxon>
        <taxon>Bifurcata</taxon>
        <taxon>Gekkota</taxon>
        <taxon>Gekkonidae</taxon>
        <taxon>Gekkoninae</taxon>
        <taxon>Gekko</taxon>
    </lineage>
</organism>
<name>A0ABM1KI59_GEKJA</name>
<feature type="transmembrane region" description="Helical" evidence="8">
    <location>
        <begin position="116"/>
        <end position="139"/>
    </location>
</feature>
<dbReference type="GeneID" id="107116050"/>
<reference evidence="11" key="1">
    <citation type="submission" date="2025-08" db="UniProtKB">
        <authorList>
            <consortium name="RefSeq"/>
        </authorList>
    </citation>
    <scope>IDENTIFICATION</scope>
</reference>
<evidence type="ECO:0000259" key="9">
    <source>
        <dbReference type="PROSITE" id="PS50262"/>
    </source>
</evidence>
<evidence type="ECO:0000313" key="11">
    <source>
        <dbReference type="RefSeq" id="XP_015273396.1"/>
    </source>
</evidence>
<feature type="transmembrane region" description="Helical" evidence="8">
    <location>
        <begin position="58"/>
        <end position="78"/>
    </location>
</feature>
<accession>A0ABM1KI59</accession>
<keyword evidence="4" id="KW-0552">Olfaction</keyword>
<dbReference type="PROSITE" id="PS50262">
    <property type="entry name" value="G_PROTEIN_RECEP_F1_2"/>
    <property type="match status" value="1"/>
</dbReference>
<dbReference type="InterPro" id="IPR000725">
    <property type="entry name" value="Olfact_rcpt"/>
</dbReference>
<evidence type="ECO:0000256" key="2">
    <source>
        <dbReference type="ARBA" id="ARBA00022606"/>
    </source>
</evidence>
<dbReference type="PANTHER" id="PTHR26450">
    <property type="entry name" value="OLFACTORY RECEPTOR 56B1-RELATED"/>
    <property type="match status" value="1"/>
</dbReference>
<comment type="subcellular location">
    <subcellularLocation>
        <location evidence="1">Membrane</location>
        <topology evidence="1">Multi-pass membrane protein</topology>
    </subcellularLocation>
</comment>
<feature type="transmembrane region" description="Helical" evidence="8">
    <location>
        <begin position="145"/>
        <end position="166"/>
    </location>
</feature>
<gene>
    <name evidence="11" type="primary">LOC107116050</name>
</gene>
<dbReference type="Pfam" id="PF13853">
    <property type="entry name" value="7tm_4"/>
    <property type="match status" value="1"/>
</dbReference>
<evidence type="ECO:0000256" key="6">
    <source>
        <dbReference type="ARBA" id="ARBA00023136"/>
    </source>
</evidence>
<evidence type="ECO:0000256" key="8">
    <source>
        <dbReference type="SAM" id="Phobius"/>
    </source>
</evidence>
<proteinExistence type="predicted"/>
<evidence type="ECO:0000256" key="3">
    <source>
        <dbReference type="ARBA" id="ARBA00022692"/>
    </source>
</evidence>
<keyword evidence="5 8" id="KW-1133">Transmembrane helix</keyword>